<dbReference type="AlphaFoldDB" id="A0A6V7VR65"/>
<protein>
    <submittedName>
        <fullName evidence="1">Uncharacterized protein</fullName>
    </submittedName>
</protein>
<organism evidence="1 2">
    <name type="scientific">Meloidogyne enterolobii</name>
    <name type="common">Root-knot nematode worm</name>
    <name type="synonym">Meloidogyne mayaguensis</name>
    <dbReference type="NCBI Taxonomy" id="390850"/>
    <lineage>
        <taxon>Eukaryota</taxon>
        <taxon>Metazoa</taxon>
        <taxon>Ecdysozoa</taxon>
        <taxon>Nematoda</taxon>
        <taxon>Chromadorea</taxon>
        <taxon>Rhabditida</taxon>
        <taxon>Tylenchina</taxon>
        <taxon>Tylenchomorpha</taxon>
        <taxon>Tylenchoidea</taxon>
        <taxon>Meloidogynidae</taxon>
        <taxon>Meloidogyninae</taxon>
        <taxon>Meloidogyne</taxon>
    </lineage>
</organism>
<name>A0A6V7VR65_MELEN</name>
<accession>A0A6V7VR65</accession>
<reference evidence="1 2" key="1">
    <citation type="submission" date="2020-08" db="EMBL/GenBank/DDBJ databases">
        <authorList>
            <person name="Koutsovoulos G."/>
            <person name="Danchin GJ E."/>
        </authorList>
    </citation>
    <scope>NUCLEOTIDE SEQUENCE [LARGE SCALE GENOMIC DNA]</scope>
</reference>
<evidence type="ECO:0000313" key="1">
    <source>
        <dbReference type="EMBL" id="CAD2177456.1"/>
    </source>
</evidence>
<evidence type="ECO:0000313" key="2">
    <source>
        <dbReference type="Proteomes" id="UP000580250"/>
    </source>
</evidence>
<dbReference type="EMBL" id="CAJEWN010000298">
    <property type="protein sequence ID" value="CAD2177456.1"/>
    <property type="molecule type" value="Genomic_DNA"/>
</dbReference>
<sequence length="50" mass="5597">MMYICVKRLLGKQHQQSDESLLANSTERSCAKIFDLKSFGIMSSLTCVAL</sequence>
<gene>
    <name evidence="1" type="ORF">MENT_LOCUS29332</name>
</gene>
<proteinExistence type="predicted"/>
<dbReference type="Proteomes" id="UP000580250">
    <property type="component" value="Unassembled WGS sequence"/>
</dbReference>
<comment type="caution">
    <text evidence="1">The sequence shown here is derived from an EMBL/GenBank/DDBJ whole genome shotgun (WGS) entry which is preliminary data.</text>
</comment>